<dbReference type="EMBL" id="FOSG01000042">
    <property type="protein sequence ID" value="SFM02589.1"/>
    <property type="molecule type" value="Genomic_DNA"/>
</dbReference>
<sequence length="320" mass="35910">MGAGRGSGHPQGSEAERAAEAGKRLRALLAGRRAYRARWLAHTRRRRGDDVSYSGIAQVVALYLWESGLRPDTDHTLPRKLRDRVRQALLGRRLTHETITWVTESFDFTSEDIAEVRDAFLGRSAVDLGGNGVSFTLRSEPVALVRPQGHRTTALFSRYYVSADRALRRIETSHVLVAVDDGLETFAYSPRDTVTGVESVVGGTFIGFRTSSPGYVGAEFRLDRRLLAGEHSSLQYTTLHRPASGPCVHVRRAARKRIDNVDMRVVFEAVRPRAAWWCVWDTYSGSEPIRAIGIDVSAEGELHQFFPYLEQAVVGFQWRW</sequence>
<dbReference type="AlphaFoldDB" id="A0A1I4MH61"/>
<dbReference type="RefSeq" id="WP_175541185.1">
    <property type="nucleotide sequence ID" value="NZ_FOSG01000042.1"/>
</dbReference>
<dbReference type="Proteomes" id="UP000198928">
    <property type="component" value="Unassembled WGS sequence"/>
</dbReference>
<accession>A0A1I4MH61</accession>
<keyword evidence="3" id="KW-1185">Reference proteome</keyword>
<proteinExistence type="predicted"/>
<name>A0A1I4MH61_9ACTN</name>
<organism evidence="2 3">
    <name type="scientific">Streptomyces pini</name>
    <dbReference type="NCBI Taxonomy" id="1520580"/>
    <lineage>
        <taxon>Bacteria</taxon>
        <taxon>Bacillati</taxon>
        <taxon>Actinomycetota</taxon>
        <taxon>Actinomycetes</taxon>
        <taxon>Kitasatosporales</taxon>
        <taxon>Streptomycetaceae</taxon>
        <taxon>Streptomyces</taxon>
    </lineage>
</organism>
<evidence type="ECO:0000313" key="2">
    <source>
        <dbReference type="EMBL" id="SFM02589.1"/>
    </source>
</evidence>
<feature type="region of interest" description="Disordered" evidence="1">
    <location>
        <begin position="1"/>
        <end position="20"/>
    </location>
</feature>
<evidence type="ECO:0000313" key="3">
    <source>
        <dbReference type="Proteomes" id="UP000198928"/>
    </source>
</evidence>
<evidence type="ECO:0000256" key="1">
    <source>
        <dbReference type="SAM" id="MobiDB-lite"/>
    </source>
</evidence>
<protein>
    <submittedName>
        <fullName evidence="2">Uncharacterized protein</fullName>
    </submittedName>
</protein>
<reference evidence="3" key="1">
    <citation type="submission" date="2016-10" db="EMBL/GenBank/DDBJ databases">
        <authorList>
            <person name="Varghese N."/>
            <person name="Submissions S."/>
        </authorList>
    </citation>
    <scope>NUCLEOTIDE SEQUENCE [LARGE SCALE GENOMIC DNA]</scope>
    <source>
        <strain evidence="3">PL19</strain>
    </source>
</reference>
<gene>
    <name evidence="2" type="ORF">SAMN05192584_1427</name>
</gene>